<evidence type="ECO:0000313" key="2">
    <source>
        <dbReference type="Proteomes" id="UP001551329"/>
    </source>
</evidence>
<protein>
    <submittedName>
        <fullName evidence="1">Uncharacterized protein</fullName>
    </submittedName>
</protein>
<comment type="caution">
    <text evidence="1">The sequence shown here is derived from an EMBL/GenBank/DDBJ whole genome shotgun (WGS) entry which is preliminary data.</text>
</comment>
<sequence length="99" mass="11097">MSAEFLIRPASQESPMGYMNGKAEGARRLAVSHNITTADAEHRLDVFADALEELLDTDLEGTGEVYRRMAERLGLTPAEAERFMNDFQRAVETAYEEQS</sequence>
<reference evidence="1 2" key="1">
    <citation type="submission" date="2024-06" db="EMBL/GenBank/DDBJ databases">
        <title>The Natural Products Discovery Center: Release of the First 8490 Sequenced Strains for Exploring Actinobacteria Biosynthetic Diversity.</title>
        <authorList>
            <person name="Kalkreuter E."/>
            <person name="Kautsar S.A."/>
            <person name="Yang D."/>
            <person name="Bader C.D."/>
            <person name="Teijaro C.N."/>
            <person name="Fluegel L."/>
            <person name="Davis C.M."/>
            <person name="Simpson J.R."/>
            <person name="Lauterbach L."/>
            <person name="Steele A.D."/>
            <person name="Gui C."/>
            <person name="Meng S."/>
            <person name="Li G."/>
            <person name="Viehrig K."/>
            <person name="Ye F."/>
            <person name="Su P."/>
            <person name="Kiefer A.F."/>
            <person name="Nichols A."/>
            <person name="Cepeda A.J."/>
            <person name="Yan W."/>
            <person name="Fan B."/>
            <person name="Jiang Y."/>
            <person name="Adhikari A."/>
            <person name="Zheng C.-J."/>
            <person name="Schuster L."/>
            <person name="Cowan T.M."/>
            <person name="Smanski M.J."/>
            <person name="Chevrette M.G."/>
            <person name="De Carvalho L.P.S."/>
            <person name="Shen B."/>
        </authorList>
    </citation>
    <scope>NUCLEOTIDE SEQUENCE [LARGE SCALE GENOMIC DNA]</scope>
    <source>
        <strain evidence="1 2">NPDC045974</strain>
    </source>
</reference>
<dbReference type="Proteomes" id="UP001551329">
    <property type="component" value="Unassembled WGS sequence"/>
</dbReference>
<dbReference type="RefSeq" id="WP_358476129.1">
    <property type="nucleotide sequence ID" value="NZ_JBEZAE010000015.1"/>
</dbReference>
<evidence type="ECO:0000313" key="1">
    <source>
        <dbReference type="EMBL" id="MEU7072857.1"/>
    </source>
</evidence>
<proteinExistence type="predicted"/>
<organism evidence="1 2">
    <name type="scientific">Streptomyces narbonensis</name>
    <dbReference type="NCBI Taxonomy" id="67333"/>
    <lineage>
        <taxon>Bacteria</taxon>
        <taxon>Bacillati</taxon>
        <taxon>Actinomycetota</taxon>
        <taxon>Actinomycetes</taxon>
        <taxon>Kitasatosporales</taxon>
        <taxon>Streptomycetaceae</taxon>
        <taxon>Streptomyces</taxon>
    </lineage>
</organism>
<accession>A0ABV3CDK1</accession>
<name>A0ABV3CDK1_9ACTN</name>
<keyword evidence="2" id="KW-1185">Reference proteome</keyword>
<gene>
    <name evidence="1" type="ORF">AB0A88_22305</name>
</gene>
<dbReference type="EMBL" id="JBEZAE010000015">
    <property type="protein sequence ID" value="MEU7072857.1"/>
    <property type="molecule type" value="Genomic_DNA"/>
</dbReference>